<dbReference type="GO" id="GO:0016020">
    <property type="term" value="C:membrane"/>
    <property type="evidence" value="ECO:0007669"/>
    <property type="project" value="UniProtKB-SubCell"/>
</dbReference>
<keyword evidence="9 13" id="KW-0472">Membrane</keyword>
<name>A0A0K2U9X9_LEPSM</name>
<evidence type="ECO:0000256" key="6">
    <source>
        <dbReference type="ARBA" id="ARBA00022989"/>
    </source>
</evidence>
<keyword evidence="3 12" id="KW-0813">Transport</keyword>
<evidence type="ECO:0000256" key="7">
    <source>
        <dbReference type="ARBA" id="ARBA00023053"/>
    </source>
</evidence>
<dbReference type="OrthoDB" id="6021021at2759"/>
<keyword evidence="5 12" id="KW-0812">Transmembrane</keyword>
<protein>
    <submittedName>
        <fullName evidence="14">Pickpocket protein 28like [Bombyx mori]</fullName>
    </submittedName>
</protein>
<evidence type="ECO:0000256" key="12">
    <source>
        <dbReference type="RuleBase" id="RU000679"/>
    </source>
</evidence>
<proteinExistence type="inferred from homology"/>
<feature type="transmembrane region" description="Helical" evidence="13">
    <location>
        <begin position="98"/>
        <end position="123"/>
    </location>
</feature>
<keyword evidence="4 12" id="KW-0894">Sodium channel</keyword>
<organism evidence="14">
    <name type="scientific">Lepeophtheirus salmonis</name>
    <name type="common">Salmon louse</name>
    <name type="synonym">Caligus salmonis</name>
    <dbReference type="NCBI Taxonomy" id="72036"/>
    <lineage>
        <taxon>Eukaryota</taxon>
        <taxon>Metazoa</taxon>
        <taxon>Ecdysozoa</taxon>
        <taxon>Arthropoda</taxon>
        <taxon>Crustacea</taxon>
        <taxon>Multicrustacea</taxon>
        <taxon>Hexanauplia</taxon>
        <taxon>Copepoda</taxon>
        <taxon>Siphonostomatoida</taxon>
        <taxon>Caligidae</taxon>
        <taxon>Lepeophtheirus</taxon>
    </lineage>
</organism>
<evidence type="ECO:0000256" key="1">
    <source>
        <dbReference type="ARBA" id="ARBA00004141"/>
    </source>
</evidence>
<evidence type="ECO:0000256" key="8">
    <source>
        <dbReference type="ARBA" id="ARBA00023065"/>
    </source>
</evidence>
<dbReference type="GO" id="GO:0005272">
    <property type="term" value="F:sodium channel activity"/>
    <property type="evidence" value="ECO:0007669"/>
    <property type="project" value="UniProtKB-KW"/>
</dbReference>
<evidence type="ECO:0000256" key="4">
    <source>
        <dbReference type="ARBA" id="ARBA00022461"/>
    </source>
</evidence>
<feature type="non-terminal residue" evidence="14">
    <location>
        <position position="1"/>
    </location>
</feature>
<keyword evidence="8 12" id="KW-0406">Ion transport</keyword>
<keyword evidence="11 12" id="KW-0407">Ion channel</keyword>
<evidence type="ECO:0000256" key="13">
    <source>
        <dbReference type="SAM" id="Phobius"/>
    </source>
</evidence>
<keyword evidence="7" id="KW-0915">Sodium</keyword>
<dbReference type="Gene3D" id="1.10.287.770">
    <property type="entry name" value="YojJ-like"/>
    <property type="match status" value="1"/>
</dbReference>
<comment type="similarity">
    <text evidence="2 12">Belongs to the amiloride-sensitive sodium channel (TC 1.A.6) family.</text>
</comment>
<keyword evidence="10 12" id="KW-0739">Sodium transport</keyword>
<dbReference type="AlphaFoldDB" id="A0A0K2U9X9"/>
<evidence type="ECO:0000256" key="11">
    <source>
        <dbReference type="ARBA" id="ARBA00023303"/>
    </source>
</evidence>
<evidence type="ECO:0000256" key="9">
    <source>
        <dbReference type="ARBA" id="ARBA00023136"/>
    </source>
</evidence>
<keyword evidence="6 13" id="KW-1133">Transmembrane helix</keyword>
<dbReference type="EMBL" id="HACA01017411">
    <property type="protein sequence ID" value="CDW34772.1"/>
    <property type="molecule type" value="Transcribed_RNA"/>
</dbReference>
<reference evidence="14" key="1">
    <citation type="submission" date="2014-05" db="EMBL/GenBank/DDBJ databases">
        <authorList>
            <person name="Chronopoulou M."/>
        </authorList>
    </citation>
    <scope>NUCLEOTIDE SEQUENCE</scope>
    <source>
        <tissue evidence="14">Whole organism</tissue>
    </source>
</reference>
<comment type="subcellular location">
    <subcellularLocation>
        <location evidence="1">Membrane</location>
        <topology evidence="1">Multi-pass membrane protein</topology>
    </subcellularLocation>
</comment>
<evidence type="ECO:0000256" key="5">
    <source>
        <dbReference type="ARBA" id="ARBA00022692"/>
    </source>
</evidence>
<evidence type="ECO:0000256" key="2">
    <source>
        <dbReference type="ARBA" id="ARBA00007193"/>
    </source>
</evidence>
<dbReference type="Pfam" id="PF00858">
    <property type="entry name" value="ASC"/>
    <property type="match status" value="1"/>
</dbReference>
<evidence type="ECO:0000256" key="3">
    <source>
        <dbReference type="ARBA" id="ARBA00022448"/>
    </source>
</evidence>
<evidence type="ECO:0000313" key="14">
    <source>
        <dbReference type="EMBL" id="CDW34772.1"/>
    </source>
</evidence>
<sequence>LTDTFPELCYYLDMIQSQKTICSKGYWHPIYDGNENLMEMSQSTLNKTYNDILKNLIFDYAKKNTALVNVYIKDPVVIRLKRDQKIPVIGFVANTGGLLGLCMGFSLVSAFEILYHLFIYIIYRCKTPKLIKWMSQRREINSVCETGNDELNGVAGSTPNVGGGSSSNRGERTFISEELGSIMLKNPSLMTEENSTIDESNQVVDSFKMTSVRQQTKKSFIAKYTKNNIIKNNVSL</sequence>
<accession>A0A0K2U9X9</accession>
<dbReference type="InterPro" id="IPR001873">
    <property type="entry name" value="ENaC"/>
</dbReference>
<evidence type="ECO:0000256" key="10">
    <source>
        <dbReference type="ARBA" id="ARBA00023201"/>
    </source>
</evidence>